<feature type="region of interest" description="Disordered" evidence="1">
    <location>
        <begin position="1"/>
        <end position="23"/>
    </location>
</feature>
<dbReference type="AlphaFoldDB" id="A0A2V5K0Y1"/>
<evidence type="ECO:0000313" key="3">
    <source>
        <dbReference type="EMBL" id="PYI52272.1"/>
    </source>
</evidence>
<accession>A0A2V5K0Y1</accession>
<dbReference type="InterPro" id="IPR055259">
    <property type="entry name" value="YkvP/CgeB_Glyco_trans-like"/>
</dbReference>
<feature type="compositionally biased region" description="Basic residues" evidence="1">
    <location>
        <begin position="1"/>
        <end position="10"/>
    </location>
</feature>
<dbReference type="Gene3D" id="3.40.50.2000">
    <property type="entry name" value="Glycogen Phosphorylase B"/>
    <property type="match status" value="1"/>
</dbReference>
<dbReference type="RefSeq" id="WP_110842178.1">
    <property type="nucleotide sequence ID" value="NZ_QJVJ01000010.1"/>
</dbReference>
<sequence length="390" mass="44206">MKRKRARVRKPPSTNPPPIHPLQLAESSGWHDGYRAGSEHGYHHGRCAVVLERIPPDQGVKWGLRVLYVQPKEALPYVPIDLGIIDALRGLVAELVVCKPTDDVVGLAASIRPDVVLVLDSIHSLPIEKARAIRELGIRTAVWFTDDPYYTDVTQHIAPCYDYVFTTELTCVAFYRDLGCREVHYLPFGINRAATKPVRVGTPYRSDICFIGTAYWNRVELIDRIADYLAGKNTIIIGYWWDRLKNYEKLKDKIKLGQWMSPEETLNYFSGAKIVINLHRLHDDPTFNQNSRNIPAVSVNPRMFEIGGSGAFQLTDMRGDLYNVYTPGVDLAVYHSPEDLIGKLEHYLTHEEERRAMALNALARTVRDHTYRSRLNQLFGIVASPQTVGG</sequence>
<dbReference type="Pfam" id="PF13524">
    <property type="entry name" value="Glyco_trans_1_2"/>
    <property type="match status" value="1"/>
</dbReference>
<evidence type="ECO:0000259" key="2">
    <source>
        <dbReference type="Pfam" id="PF13524"/>
    </source>
</evidence>
<reference evidence="3 4" key="1">
    <citation type="submission" date="2018-05" db="EMBL/GenBank/DDBJ databases">
        <title>Paenibacillus flagellatus sp. nov., isolated from selenium mineral soil.</title>
        <authorList>
            <person name="Dai X."/>
        </authorList>
    </citation>
    <scope>NUCLEOTIDE SEQUENCE [LARGE SCALE GENOMIC DNA]</scope>
    <source>
        <strain evidence="3 4">DXL2</strain>
    </source>
</reference>
<dbReference type="EMBL" id="QJVJ01000010">
    <property type="protein sequence ID" value="PYI52272.1"/>
    <property type="molecule type" value="Genomic_DNA"/>
</dbReference>
<comment type="caution">
    <text evidence="3">The sequence shown here is derived from an EMBL/GenBank/DDBJ whole genome shotgun (WGS) entry which is preliminary data.</text>
</comment>
<proteinExistence type="predicted"/>
<evidence type="ECO:0000313" key="4">
    <source>
        <dbReference type="Proteomes" id="UP000247476"/>
    </source>
</evidence>
<name>A0A2V5K0Y1_9BACL</name>
<evidence type="ECO:0000256" key="1">
    <source>
        <dbReference type="SAM" id="MobiDB-lite"/>
    </source>
</evidence>
<feature type="domain" description="Spore protein YkvP/CgeB glycosyl transferase-like" evidence="2">
    <location>
        <begin position="221"/>
        <end position="379"/>
    </location>
</feature>
<organism evidence="3 4">
    <name type="scientific">Paenibacillus flagellatus</name>
    <dbReference type="NCBI Taxonomy" id="2211139"/>
    <lineage>
        <taxon>Bacteria</taxon>
        <taxon>Bacillati</taxon>
        <taxon>Bacillota</taxon>
        <taxon>Bacilli</taxon>
        <taxon>Bacillales</taxon>
        <taxon>Paenibacillaceae</taxon>
        <taxon>Paenibacillus</taxon>
    </lineage>
</organism>
<dbReference type="OrthoDB" id="110463at2"/>
<protein>
    <submittedName>
        <fullName evidence="3">Spore maturation protein cgeB</fullName>
    </submittedName>
</protein>
<dbReference type="Proteomes" id="UP000247476">
    <property type="component" value="Unassembled WGS sequence"/>
</dbReference>
<gene>
    <name evidence="3" type="ORF">DLM86_21740</name>
</gene>
<keyword evidence="4" id="KW-1185">Reference proteome</keyword>